<proteinExistence type="predicted"/>
<accession>W0MYQ4</accession>
<organism evidence="1 2">
    <name type="scientific">Pseudomonas syringae CC1557</name>
    <dbReference type="NCBI Taxonomy" id="1357279"/>
    <lineage>
        <taxon>Bacteria</taxon>
        <taxon>Pseudomonadati</taxon>
        <taxon>Pseudomonadota</taxon>
        <taxon>Gammaproteobacteria</taxon>
        <taxon>Pseudomonadales</taxon>
        <taxon>Pseudomonadaceae</taxon>
        <taxon>Pseudomonas</taxon>
        <taxon>Pseudomonas syringae</taxon>
    </lineage>
</organism>
<dbReference type="HOGENOM" id="CLU_2919323_0_0_6"/>
<sequence>MQAQGSDRHRITPPGCSENSQAFQSARFEAGLLAHGGMSLIIEDPGDMHSSRLPAAAVAVQ</sequence>
<gene>
    <name evidence="1" type="ORF">N018_11465</name>
</gene>
<dbReference type="Proteomes" id="UP000019089">
    <property type="component" value="Chromosome"/>
</dbReference>
<dbReference type="KEGG" id="psyr:N018_11465"/>
<evidence type="ECO:0000313" key="1">
    <source>
        <dbReference type="EMBL" id="AHG43562.1"/>
    </source>
</evidence>
<dbReference type="STRING" id="1357279.N018_11465"/>
<protein>
    <submittedName>
        <fullName evidence="1">Uncharacterized protein</fullName>
    </submittedName>
</protein>
<dbReference type="EMBL" id="CP007014">
    <property type="protein sequence ID" value="AHG43562.1"/>
    <property type="molecule type" value="Genomic_DNA"/>
</dbReference>
<name>W0MYQ4_PSESX</name>
<dbReference type="AlphaFoldDB" id="W0MYQ4"/>
<evidence type="ECO:0000313" key="2">
    <source>
        <dbReference type="Proteomes" id="UP000019089"/>
    </source>
</evidence>
<reference evidence="1 2" key="1">
    <citation type="submission" date="2013-12" db="EMBL/GenBank/DDBJ databases">
        <title>Interactions Between Genome Architecture and Virulence Genes in Pseudomonas syringae, strain CC1557 as a model.</title>
        <authorList>
            <person name="Baltrus D."/>
            <person name="Hockett K."/>
            <person name="Karlsrud E."/>
            <person name="Dougherty K."/>
            <person name="Nishimura M."/>
        </authorList>
    </citation>
    <scope>NUCLEOTIDE SEQUENCE [LARGE SCALE GENOMIC DNA]</scope>
    <source>
        <strain evidence="1 2">CC1557</strain>
    </source>
</reference>